<dbReference type="Proteomes" id="UP001519460">
    <property type="component" value="Unassembled WGS sequence"/>
</dbReference>
<reference evidence="1 2" key="1">
    <citation type="journal article" date="2023" name="Sci. Data">
        <title>Genome assembly of the Korean intertidal mud-creeper Batillaria attramentaria.</title>
        <authorList>
            <person name="Patra A.K."/>
            <person name="Ho P.T."/>
            <person name="Jun S."/>
            <person name="Lee S.J."/>
            <person name="Kim Y."/>
            <person name="Won Y.J."/>
        </authorList>
    </citation>
    <scope>NUCLEOTIDE SEQUENCE [LARGE SCALE GENOMIC DNA]</scope>
    <source>
        <strain evidence="1">Wonlab-2016</strain>
    </source>
</reference>
<gene>
    <name evidence="1" type="ORF">BaRGS_00009586</name>
</gene>
<organism evidence="1 2">
    <name type="scientific">Batillaria attramentaria</name>
    <dbReference type="NCBI Taxonomy" id="370345"/>
    <lineage>
        <taxon>Eukaryota</taxon>
        <taxon>Metazoa</taxon>
        <taxon>Spiralia</taxon>
        <taxon>Lophotrochozoa</taxon>
        <taxon>Mollusca</taxon>
        <taxon>Gastropoda</taxon>
        <taxon>Caenogastropoda</taxon>
        <taxon>Sorbeoconcha</taxon>
        <taxon>Cerithioidea</taxon>
        <taxon>Batillariidae</taxon>
        <taxon>Batillaria</taxon>
    </lineage>
</organism>
<proteinExistence type="predicted"/>
<comment type="caution">
    <text evidence="1">The sequence shown here is derived from an EMBL/GenBank/DDBJ whole genome shotgun (WGS) entry which is preliminary data.</text>
</comment>
<keyword evidence="2" id="KW-1185">Reference proteome</keyword>
<evidence type="ECO:0000313" key="1">
    <source>
        <dbReference type="EMBL" id="KAK7499039.1"/>
    </source>
</evidence>
<dbReference type="AlphaFoldDB" id="A0ABD0LHS1"/>
<sequence>MELSSDTLLKYWCQPSCRCYGKRPDGNIRKADEQTKEKYQEQGCHASTSVAPRKCFNPDIMTAADSKDITSADDSEEDFTLFHHPQILPDRKVTKASRGISASKPPGGIILFVGCYATKAS</sequence>
<evidence type="ECO:0000313" key="2">
    <source>
        <dbReference type="Proteomes" id="UP001519460"/>
    </source>
</evidence>
<dbReference type="EMBL" id="JACVVK020000046">
    <property type="protein sequence ID" value="KAK7499039.1"/>
    <property type="molecule type" value="Genomic_DNA"/>
</dbReference>
<accession>A0ABD0LHS1</accession>
<name>A0ABD0LHS1_9CAEN</name>
<protein>
    <submittedName>
        <fullName evidence="1">Uncharacterized protein</fullName>
    </submittedName>
</protein>